<protein>
    <recommendedName>
        <fullName evidence="4">Transmembrane protein</fullName>
    </recommendedName>
</protein>
<feature type="transmembrane region" description="Helical" evidence="1">
    <location>
        <begin position="114"/>
        <end position="135"/>
    </location>
</feature>
<feature type="transmembrane region" description="Helical" evidence="1">
    <location>
        <begin position="437"/>
        <end position="453"/>
    </location>
</feature>
<feature type="transmembrane region" description="Helical" evidence="1">
    <location>
        <begin position="55"/>
        <end position="76"/>
    </location>
</feature>
<feature type="transmembrane region" description="Helical" evidence="1">
    <location>
        <begin position="175"/>
        <end position="193"/>
    </location>
</feature>
<keyword evidence="1" id="KW-0472">Membrane</keyword>
<dbReference type="KEGG" id="mend:L6E24_11095"/>
<evidence type="ECO:0008006" key="4">
    <source>
        <dbReference type="Google" id="ProtNLM"/>
    </source>
</evidence>
<dbReference type="Proteomes" id="UP001060368">
    <property type="component" value="Chromosome"/>
</dbReference>
<keyword evidence="3" id="KW-1185">Reference proteome</keyword>
<proteinExistence type="predicted"/>
<evidence type="ECO:0000256" key="1">
    <source>
        <dbReference type="SAM" id="Phobius"/>
    </source>
</evidence>
<feature type="transmembrane region" description="Helical" evidence="1">
    <location>
        <begin position="377"/>
        <end position="395"/>
    </location>
</feature>
<dbReference type="AlphaFoldDB" id="A0A9E7PN16"/>
<organism evidence="2 3">
    <name type="scientific">Methanoplanus endosymbiosus</name>
    <dbReference type="NCBI Taxonomy" id="33865"/>
    <lineage>
        <taxon>Archaea</taxon>
        <taxon>Methanobacteriati</taxon>
        <taxon>Methanobacteriota</taxon>
        <taxon>Stenosarchaea group</taxon>
        <taxon>Methanomicrobia</taxon>
        <taxon>Methanomicrobiales</taxon>
        <taxon>Methanomicrobiaceae</taxon>
        <taxon>Methanoplanus</taxon>
    </lineage>
</organism>
<evidence type="ECO:0000313" key="2">
    <source>
        <dbReference type="EMBL" id="UUX91901.1"/>
    </source>
</evidence>
<dbReference type="GeneID" id="74308254"/>
<dbReference type="EMBL" id="CP096115">
    <property type="protein sequence ID" value="UUX91901.1"/>
    <property type="molecule type" value="Genomic_DNA"/>
</dbReference>
<evidence type="ECO:0000313" key="3">
    <source>
        <dbReference type="Proteomes" id="UP001060368"/>
    </source>
</evidence>
<gene>
    <name evidence="2" type="ORF">L6E24_11095</name>
</gene>
<feature type="transmembrane region" description="Helical" evidence="1">
    <location>
        <begin position="213"/>
        <end position="233"/>
    </location>
</feature>
<feature type="transmembrane region" description="Helical" evidence="1">
    <location>
        <begin position="141"/>
        <end position="163"/>
    </location>
</feature>
<dbReference type="RefSeq" id="WP_257742052.1">
    <property type="nucleotide sequence ID" value="NZ_CP096115.1"/>
</dbReference>
<feature type="transmembrane region" description="Helical" evidence="1">
    <location>
        <begin position="351"/>
        <end position="371"/>
    </location>
</feature>
<feature type="transmembrane region" description="Helical" evidence="1">
    <location>
        <begin position="309"/>
        <end position="339"/>
    </location>
</feature>
<reference evidence="2" key="1">
    <citation type="submission" date="2022-04" db="EMBL/GenBank/DDBJ databases">
        <title>Complete genome of Methanoplanus endosymbiosus DSM 3599.</title>
        <authorList>
            <person name="Chen S.-C."/>
            <person name="You Y.-T."/>
            <person name="Zhou Y.-Z."/>
            <person name="Lai M.-C."/>
        </authorList>
    </citation>
    <scope>NUCLEOTIDE SEQUENCE</scope>
    <source>
        <strain evidence="2">DSM 3599</strain>
    </source>
</reference>
<accession>A0A9E7PN16</accession>
<feature type="transmembrane region" description="Helical" evidence="1">
    <location>
        <begin position="21"/>
        <end position="43"/>
    </location>
</feature>
<keyword evidence="1" id="KW-1133">Transmembrane helix</keyword>
<feature type="transmembrane region" description="Helical" evidence="1">
    <location>
        <begin position="407"/>
        <end position="431"/>
    </location>
</feature>
<sequence>MPELFRAMFKEEWRMHSTLFGSLNFALFPFMIFAIAFMGAFLIPLVREVIEINTLALIIHAQFALLGIMVGSFGLLGKEVMNRRFGQASLIAYSARSLPISEKVIFLNFIVKDIVYYFILWVIPFGLGFLIAAPFLGINLYYPLLILLTITLSFLTGLCLVFLLSSVYSRSKKALLLLIAAMAIAAGLMIFGTGTEFSFLFPPLAVFYSLSPVNLAVSVLLIIVLFTISMIFFTPEYHSSVKHYKNRFIPISEKLGFLRENNLVAKDFIDLYRSGAGIGQTLFSFLLPLGIIWLILSLMGDIIPQESLLFSLAVVTGVISSTMYTWLTEFDSFAAYIFLPVRTSDIIKAKAESFTVLQIIPVIFLVAAGTLSGIPGYIPGAVVLCLSVSFFALSVQIRLCGLNPGILIYNVRVFLLYMLLIGPATLIMLALTSAGPVFAYAGVILLIPAWHMINSGFKKWDNTEFAGF</sequence>
<name>A0A9E7PN16_9EURY</name>
<keyword evidence="1" id="KW-0812">Transmembrane</keyword>
<feature type="transmembrane region" description="Helical" evidence="1">
    <location>
        <begin position="282"/>
        <end position="303"/>
    </location>
</feature>